<evidence type="ECO:0000313" key="4">
    <source>
        <dbReference type="Proteomes" id="UP001147653"/>
    </source>
</evidence>
<proteinExistence type="inferred from homology"/>
<dbReference type="Proteomes" id="UP001147653">
    <property type="component" value="Unassembled WGS sequence"/>
</dbReference>
<evidence type="ECO:0000313" key="3">
    <source>
        <dbReference type="EMBL" id="MDA0185166.1"/>
    </source>
</evidence>
<dbReference type="InterPro" id="IPR013538">
    <property type="entry name" value="ASHA1/2-like_C"/>
</dbReference>
<dbReference type="EMBL" id="JAPDDP010000101">
    <property type="protein sequence ID" value="MDA0185166.1"/>
    <property type="molecule type" value="Genomic_DNA"/>
</dbReference>
<comment type="caution">
    <text evidence="3">The sequence shown here is derived from an EMBL/GenBank/DDBJ whole genome shotgun (WGS) entry which is preliminary data.</text>
</comment>
<protein>
    <submittedName>
        <fullName evidence="3">SRPBCC domain-containing protein</fullName>
    </submittedName>
</protein>
<name>A0A9X3SCW4_9ACTN</name>
<dbReference type="InterPro" id="IPR023393">
    <property type="entry name" value="START-like_dom_sf"/>
</dbReference>
<evidence type="ECO:0000259" key="2">
    <source>
        <dbReference type="Pfam" id="PF08327"/>
    </source>
</evidence>
<comment type="similarity">
    <text evidence="1">Belongs to the AHA1 family.</text>
</comment>
<keyword evidence="4" id="KW-1185">Reference proteome</keyword>
<dbReference type="Gene3D" id="3.30.530.20">
    <property type="match status" value="1"/>
</dbReference>
<evidence type="ECO:0000256" key="1">
    <source>
        <dbReference type="ARBA" id="ARBA00006817"/>
    </source>
</evidence>
<gene>
    <name evidence="3" type="ORF">OJ997_32980</name>
</gene>
<reference evidence="3" key="1">
    <citation type="submission" date="2022-10" db="EMBL/GenBank/DDBJ databases">
        <title>The WGS of Solirubrobacter phytolaccae KCTC 29190.</title>
        <authorList>
            <person name="Jiang Z."/>
        </authorList>
    </citation>
    <scope>NUCLEOTIDE SEQUENCE</scope>
    <source>
        <strain evidence="3">KCTC 29190</strain>
    </source>
</reference>
<accession>A0A9X3SCW4</accession>
<sequence length="223" mass="24442">MNKLWEVTWEGELPASPQAVWASITKHSDGYLWPIEYEPRVGGAERGLTQGGGTVTAWEPERRFATRTRPEQERDGLNEIVFELEPLGDVTYVRYTHRAEIPEADYDVQLAMCRAHTTFYMHSLGQHACHFAGRAAAYAAADVEGSLSDVLRGLGVPDGAVVGDRVTLTPAGEAPIDGVIDYASATMFGVRGADVLFRVYGRDTWGWPVGVTSHRFANGSEEA</sequence>
<feature type="domain" description="Activator of Hsp90 ATPase homologue 1/2-like C-terminal" evidence="2">
    <location>
        <begin position="15"/>
        <end position="105"/>
    </location>
</feature>
<dbReference type="SUPFAM" id="SSF55961">
    <property type="entry name" value="Bet v1-like"/>
    <property type="match status" value="1"/>
</dbReference>
<dbReference type="AlphaFoldDB" id="A0A9X3SCW4"/>
<dbReference type="Pfam" id="PF08327">
    <property type="entry name" value="AHSA1"/>
    <property type="match status" value="1"/>
</dbReference>
<dbReference type="RefSeq" id="WP_270029653.1">
    <property type="nucleotide sequence ID" value="NZ_JAPDDP010000101.1"/>
</dbReference>
<organism evidence="3 4">
    <name type="scientific">Solirubrobacter phytolaccae</name>
    <dbReference type="NCBI Taxonomy" id="1404360"/>
    <lineage>
        <taxon>Bacteria</taxon>
        <taxon>Bacillati</taxon>
        <taxon>Actinomycetota</taxon>
        <taxon>Thermoleophilia</taxon>
        <taxon>Solirubrobacterales</taxon>
        <taxon>Solirubrobacteraceae</taxon>
        <taxon>Solirubrobacter</taxon>
    </lineage>
</organism>